<dbReference type="KEGG" id="mhe:MHC_01370"/>
<evidence type="ECO:0000313" key="2">
    <source>
        <dbReference type="EMBL" id="AEW45140.1"/>
    </source>
</evidence>
<evidence type="ECO:0000313" key="3">
    <source>
        <dbReference type="Proteomes" id="UP000009135"/>
    </source>
</evidence>
<keyword evidence="1" id="KW-0812">Transmembrane</keyword>
<evidence type="ECO:0000256" key="1">
    <source>
        <dbReference type="SAM" id="Phobius"/>
    </source>
</evidence>
<dbReference type="EMBL" id="CP003199">
    <property type="protein sequence ID" value="AEW45140.1"/>
    <property type="molecule type" value="Genomic_DNA"/>
</dbReference>
<dbReference type="OrthoDB" id="9821664at2"/>
<sequence length="215" mass="24143">MVSAPVKIVCGLGVTGAVGVGCYFVAMNLSTSKKEKLLDRLSKEKFTLLSFENGNEAEWKKIVSEYEKHGTTNKLLGVNLVSTGNDKEQKNISAIKLACKSLVNGEDISEDSYVKARRWCVVPKKVKEVLISLNRKILKHEPSENQDDNIWTSKVGIYNHQTDNLPSITWNQSDNANKISELKKGCKALLDKDTLTYNEQFLSEYEKTYKICTSD</sequence>
<keyword evidence="3" id="KW-1185">Reference proteome</keyword>
<accession>H6N668</accession>
<dbReference type="AlphaFoldDB" id="H6N668"/>
<keyword evidence="1" id="KW-1133">Transmembrane helix</keyword>
<gene>
    <name evidence="2" type="ordered locus">MHC_01370</name>
</gene>
<name>H6N668_MYCHN</name>
<keyword evidence="1" id="KW-0472">Membrane</keyword>
<evidence type="ECO:0008006" key="4">
    <source>
        <dbReference type="Google" id="ProtNLM"/>
    </source>
</evidence>
<dbReference type="Proteomes" id="UP000009135">
    <property type="component" value="Chromosome"/>
</dbReference>
<feature type="transmembrane region" description="Helical" evidence="1">
    <location>
        <begin position="6"/>
        <end position="26"/>
    </location>
</feature>
<proteinExistence type="predicted"/>
<dbReference type="PROSITE" id="PS51257">
    <property type="entry name" value="PROKAR_LIPOPROTEIN"/>
    <property type="match status" value="1"/>
</dbReference>
<protein>
    <recommendedName>
        <fullName evidence="4">Lipoprotein</fullName>
    </recommendedName>
</protein>
<organism evidence="2 3">
    <name type="scientific">Mycoplasma haemocanis (strain Illinois)</name>
    <dbReference type="NCBI Taxonomy" id="1111676"/>
    <lineage>
        <taxon>Bacteria</taxon>
        <taxon>Bacillati</taxon>
        <taxon>Mycoplasmatota</taxon>
        <taxon>Mollicutes</taxon>
        <taxon>Mycoplasmataceae</taxon>
        <taxon>Mycoplasma</taxon>
    </lineage>
</organism>
<dbReference type="STRING" id="1111676.MHC_01370"/>
<reference evidence="2 3" key="1">
    <citation type="journal article" date="2012" name="J. Bacteriol.">
        <title>Complete genome sequence of Mycoplasma haemocanis strain Illinois.</title>
        <authorList>
            <person name="do Nascimento N.C."/>
            <person name="Guimaraes A.M."/>
            <person name="Santos A.P."/>
            <person name="Sanmiguel P.J."/>
            <person name="Messick J.B."/>
        </authorList>
    </citation>
    <scope>NUCLEOTIDE SEQUENCE [LARGE SCALE GENOMIC DNA]</scope>
    <source>
        <strain evidence="2 3">Illinois</strain>
    </source>
</reference>
<dbReference type="HOGENOM" id="CLU_098620_3_0_14"/>